<keyword evidence="2" id="KW-1185">Reference proteome</keyword>
<reference evidence="1 2" key="1">
    <citation type="journal article" date="2019" name="Sci. Rep.">
        <title>Orb-weaving spider Araneus ventricosus genome elucidates the spidroin gene catalogue.</title>
        <authorList>
            <person name="Kono N."/>
            <person name="Nakamura H."/>
            <person name="Ohtoshi R."/>
            <person name="Moran D.A.P."/>
            <person name="Shinohara A."/>
            <person name="Yoshida Y."/>
            <person name="Fujiwara M."/>
            <person name="Mori M."/>
            <person name="Tomita M."/>
            <person name="Arakawa K."/>
        </authorList>
    </citation>
    <scope>NUCLEOTIDE SEQUENCE [LARGE SCALE GENOMIC DNA]</scope>
</reference>
<comment type="caution">
    <text evidence="1">The sequence shown here is derived from an EMBL/GenBank/DDBJ whole genome shotgun (WGS) entry which is preliminary data.</text>
</comment>
<proteinExistence type="predicted"/>
<sequence length="127" mass="14422">MLGIRPISKYISVGRTSAVHRRISELDLPEERLANDLSANSMSRSEVEHAMTALEEDVDDTLAEHKMAHIKNVRHYAHCTSQVIEMSAIRLTNIFKIIIETLSLASVFNNSNNIWRIFISKDQSECP</sequence>
<dbReference type="EMBL" id="BGPR01044173">
    <property type="protein sequence ID" value="GBO20891.1"/>
    <property type="molecule type" value="Genomic_DNA"/>
</dbReference>
<accession>A0A4Y2V8J2</accession>
<dbReference type="Proteomes" id="UP000499080">
    <property type="component" value="Unassembled WGS sequence"/>
</dbReference>
<dbReference type="AlphaFoldDB" id="A0A4Y2V8J2"/>
<name>A0A4Y2V8J2_ARAVE</name>
<protein>
    <submittedName>
        <fullName evidence="1">Uncharacterized protein</fullName>
    </submittedName>
</protein>
<evidence type="ECO:0000313" key="2">
    <source>
        <dbReference type="Proteomes" id="UP000499080"/>
    </source>
</evidence>
<gene>
    <name evidence="1" type="ORF">AVEN_206865_1</name>
</gene>
<organism evidence="1 2">
    <name type="scientific">Araneus ventricosus</name>
    <name type="common">Orbweaver spider</name>
    <name type="synonym">Epeira ventricosa</name>
    <dbReference type="NCBI Taxonomy" id="182803"/>
    <lineage>
        <taxon>Eukaryota</taxon>
        <taxon>Metazoa</taxon>
        <taxon>Ecdysozoa</taxon>
        <taxon>Arthropoda</taxon>
        <taxon>Chelicerata</taxon>
        <taxon>Arachnida</taxon>
        <taxon>Araneae</taxon>
        <taxon>Araneomorphae</taxon>
        <taxon>Entelegynae</taxon>
        <taxon>Araneoidea</taxon>
        <taxon>Araneidae</taxon>
        <taxon>Araneus</taxon>
    </lineage>
</organism>
<evidence type="ECO:0000313" key="1">
    <source>
        <dbReference type="EMBL" id="GBO20891.1"/>
    </source>
</evidence>